<comment type="caution">
    <text evidence="2">The sequence shown here is derived from an EMBL/GenBank/DDBJ whole genome shotgun (WGS) entry which is preliminary data.</text>
</comment>
<dbReference type="InterPro" id="IPR032710">
    <property type="entry name" value="NTF2-like_dom_sf"/>
</dbReference>
<evidence type="ECO:0000259" key="1">
    <source>
        <dbReference type="Pfam" id="PF12680"/>
    </source>
</evidence>
<dbReference type="Proteomes" id="UP001491310">
    <property type="component" value="Unassembled WGS sequence"/>
</dbReference>
<keyword evidence="3" id="KW-1185">Reference proteome</keyword>
<sequence length="108" mass="11879">MLVGGIQRFRSIYPDIAFQVTEACACPDSNKVFVHWTMSGTFEGERATSSGVSLLTFDLSDGRIAETCVYRQALPAEVLMAQRSKRVEPVKQGILLEKDFGTQSVDSS</sequence>
<dbReference type="InterPro" id="IPR037401">
    <property type="entry name" value="SnoaL-like"/>
</dbReference>
<dbReference type="SUPFAM" id="SSF54427">
    <property type="entry name" value="NTF2-like"/>
    <property type="match status" value="1"/>
</dbReference>
<evidence type="ECO:0000313" key="2">
    <source>
        <dbReference type="EMBL" id="KAK9907755.1"/>
    </source>
</evidence>
<name>A0ABR2YLL8_9CHLO</name>
<organism evidence="2 3">
    <name type="scientific">Coccomyxa subellipsoidea</name>
    <dbReference type="NCBI Taxonomy" id="248742"/>
    <lineage>
        <taxon>Eukaryota</taxon>
        <taxon>Viridiplantae</taxon>
        <taxon>Chlorophyta</taxon>
        <taxon>core chlorophytes</taxon>
        <taxon>Trebouxiophyceae</taxon>
        <taxon>Trebouxiophyceae incertae sedis</taxon>
        <taxon>Coccomyxaceae</taxon>
        <taxon>Coccomyxa</taxon>
    </lineage>
</organism>
<feature type="domain" description="SnoaL-like" evidence="1">
    <location>
        <begin position="6"/>
        <end position="66"/>
    </location>
</feature>
<evidence type="ECO:0000313" key="3">
    <source>
        <dbReference type="Proteomes" id="UP001491310"/>
    </source>
</evidence>
<dbReference type="Gene3D" id="3.10.450.50">
    <property type="match status" value="1"/>
</dbReference>
<dbReference type="Pfam" id="PF12680">
    <property type="entry name" value="SnoaL_2"/>
    <property type="match status" value="1"/>
</dbReference>
<reference evidence="2 3" key="1">
    <citation type="journal article" date="2024" name="Nat. Commun.">
        <title>Phylogenomics reveals the evolutionary origins of lichenization in chlorophyte algae.</title>
        <authorList>
            <person name="Puginier C."/>
            <person name="Libourel C."/>
            <person name="Otte J."/>
            <person name="Skaloud P."/>
            <person name="Haon M."/>
            <person name="Grisel S."/>
            <person name="Petersen M."/>
            <person name="Berrin J.G."/>
            <person name="Delaux P.M."/>
            <person name="Dal Grande F."/>
            <person name="Keller J."/>
        </authorList>
    </citation>
    <scope>NUCLEOTIDE SEQUENCE [LARGE SCALE GENOMIC DNA]</scope>
    <source>
        <strain evidence="2 3">SAG 216-7</strain>
    </source>
</reference>
<accession>A0ABR2YLL8</accession>
<dbReference type="EMBL" id="JALJOT010000009">
    <property type="protein sequence ID" value="KAK9907755.1"/>
    <property type="molecule type" value="Genomic_DNA"/>
</dbReference>
<proteinExistence type="predicted"/>
<gene>
    <name evidence="2" type="ORF">WJX75_009323</name>
</gene>
<protein>
    <recommendedName>
        <fullName evidence="1">SnoaL-like domain-containing protein</fullName>
    </recommendedName>
</protein>